<name>A0ABT9RGR9_9ACTN</name>
<dbReference type="Proteomes" id="UP001230426">
    <property type="component" value="Unassembled WGS sequence"/>
</dbReference>
<gene>
    <name evidence="1" type="ORF">J2S55_007747</name>
</gene>
<accession>A0ABT9RGR9</accession>
<organism evidence="1 2">
    <name type="scientific">Streptosporangium brasiliense</name>
    <dbReference type="NCBI Taxonomy" id="47480"/>
    <lineage>
        <taxon>Bacteria</taxon>
        <taxon>Bacillati</taxon>
        <taxon>Actinomycetota</taxon>
        <taxon>Actinomycetes</taxon>
        <taxon>Streptosporangiales</taxon>
        <taxon>Streptosporangiaceae</taxon>
        <taxon>Streptosporangium</taxon>
    </lineage>
</organism>
<sequence length="39" mass="4143">MTDEAECIICGAPAEPGVDYCGEICRIADATGEQPPDWD</sequence>
<keyword evidence="2" id="KW-1185">Reference proteome</keyword>
<comment type="caution">
    <text evidence="1">The sequence shown here is derived from an EMBL/GenBank/DDBJ whole genome shotgun (WGS) entry which is preliminary data.</text>
</comment>
<evidence type="ECO:0000313" key="2">
    <source>
        <dbReference type="Proteomes" id="UP001230426"/>
    </source>
</evidence>
<proteinExistence type="predicted"/>
<dbReference type="EMBL" id="JAUSRB010000002">
    <property type="protein sequence ID" value="MDP9868481.1"/>
    <property type="molecule type" value="Genomic_DNA"/>
</dbReference>
<reference evidence="1 2" key="1">
    <citation type="submission" date="2023-07" db="EMBL/GenBank/DDBJ databases">
        <title>Sequencing the genomes of 1000 actinobacteria strains.</title>
        <authorList>
            <person name="Klenk H.-P."/>
        </authorList>
    </citation>
    <scope>NUCLEOTIDE SEQUENCE [LARGE SCALE GENOMIC DNA]</scope>
    <source>
        <strain evidence="1 2">DSM 44109</strain>
    </source>
</reference>
<protein>
    <submittedName>
        <fullName evidence="1">Nucleic acid-binding Zn ribbon protein</fullName>
    </submittedName>
</protein>
<evidence type="ECO:0000313" key="1">
    <source>
        <dbReference type="EMBL" id="MDP9868481.1"/>
    </source>
</evidence>